<name>A0A1H9R3G0_9ACTN</name>
<dbReference type="AlphaFoldDB" id="A0A1H9R3G0"/>
<reference evidence="2" key="1">
    <citation type="submission" date="2016-10" db="EMBL/GenBank/DDBJ databases">
        <authorList>
            <person name="Varghese N."/>
            <person name="Submissions S."/>
        </authorList>
    </citation>
    <scope>NUCLEOTIDE SEQUENCE [LARGE SCALE GENOMIC DNA]</scope>
    <source>
        <strain evidence="2">CGMCC 4.6825</strain>
    </source>
</reference>
<accession>A0A1H9R3G0</accession>
<evidence type="ECO:0000313" key="1">
    <source>
        <dbReference type="EMBL" id="SER67381.1"/>
    </source>
</evidence>
<gene>
    <name evidence="1" type="ORF">SAMN05421870_103295</name>
</gene>
<proteinExistence type="predicted"/>
<keyword evidence="2" id="KW-1185">Reference proteome</keyword>
<dbReference type="Proteomes" id="UP000182841">
    <property type="component" value="Unassembled WGS sequence"/>
</dbReference>
<organism evidence="1 2">
    <name type="scientific">Streptomyces qinglanensis</name>
    <dbReference type="NCBI Taxonomy" id="943816"/>
    <lineage>
        <taxon>Bacteria</taxon>
        <taxon>Bacillati</taxon>
        <taxon>Actinomycetota</taxon>
        <taxon>Actinomycetes</taxon>
        <taxon>Kitasatosporales</taxon>
        <taxon>Streptomycetaceae</taxon>
        <taxon>Streptomyces</taxon>
    </lineage>
</organism>
<sequence>MLFEKLVHRIGLRRTHLQLASMGSVGLCIVFWMRAASFDQDERGNAERRALFVGLWAPTLWGISQSLDDAPAGRPRPDGPHAA</sequence>
<protein>
    <submittedName>
        <fullName evidence="1">Uncharacterized protein</fullName>
    </submittedName>
</protein>
<evidence type="ECO:0000313" key="2">
    <source>
        <dbReference type="Proteomes" id="UP000182841"/>
    </source>
</evidence>
<dbReference type="EMBL" id="FOGO01000003">
    <property type="protein sequence ID" value="SER67381.1"/>
    <property type="molecule type" value="Genomic_DNA"/>
</dbReference>